<evidence type="ECO:0000256" key="2">
    <source>
        <dbReference type="ARBA" id="ARBA00070268"/>
    </source>
</evidence>
<feature type="coiled-coil region" evidence="4">
    <location>
        <begin position="2638"/>
        <end position="2873"/>
    </location>
</feature>
<dbReference type="InterPro" id="IPR032675">
    <property type="entry name" value="LRR_dom_sf"/>
</dbReference>
<feature type="coiled-coil region" evidence="4">
    <location>
        <begin position="1503"/>
        <end position="1566"/>
    </location>
</feature>
<feature type="coiled-coil region" evidence="4">
    <location>
        <begin position="513"/>
        <end position="575"/>
    </location>
</feature>
<feature type="region of interest" description="Disordered" evidence="5">
    <location>
        <begin position="3046"/>
        <end position="3071"/>
    </location>
</feature>
<evidence type="ECO:0000256" key="1">
    <source>
        <dbReference type="ARBA" id="ARBA00022786"/>
    </source>
</evidence>
<evidence type="ECO:0000313" key="7">
    <source>
        <dbReference type="Proteomes" id="UP001159428"/>
    </source>
</evidence>
<feature type="compositionally biased region" description="Basic and acidic residues" evidence="5">
    <location>
        <begin position="232"/>
        <end position="256"/>
    </location>
</feature>
<feature type="coiled-coil region" evidence="4">
    <location>
        <begin position="2537"/>
        <end position="2613"/>
    </location>
</feature>
<feature type="compositionally biased region" description="Basic and acidic residues" evidence="5">
    <location>
        <begin position="782"/>
        <end position="806"/>
    </location>
</feature>
<feature type="compositionally biased region" description="Polar residues" evidence="5">
    <location>
        <begin position="24"/>
        <end position="37"/>
    </location>
</feature>
<protein>
    <recommendedName>
        <fullName evidence="2">F-box/LRR-repeat protein 8</fullName>
    </recommendedName>
    <alternativeName>
        <fullName evidence="3">F-box and leucine-rich repeat protein 8</fullName>
    </alternativeName>
</protein>
<feature type="region of interest" description="Disordered" evidence="5">
    <location>
        <begin position="2987"/>
        <end position="3030"/>
    </location>
</feature>
<feature type="compositionally biased region" description="Basic and acidic residues" evidence="5">
    <location>
        <begin position="1317"/>
        <end position="1326"/>
    </location>
</feature>
<evidence type="ECO:0000313" key="6">
    <source>
        <dbReference type="EMBL" id="CAH3034251.1"/>
    </source>
</evidence>
<feature type="coiled-coil region" evidence="4">
    <location>
        <begin position="3150"/>
        <end position="3198"/>
    </location>
</feature>
<feature type="compositionally biased region" description="Basic and acidic residues" evidence="5">
    <location>
        <begin position="204"/>
        <end position="225"/>
    </location>
</feature>
<dbReference type="FunFam" id="3.80.10.10:FF:000260">
    <property type="entry name" value="F-box/LRR-repeat protein 8"/>
    <property type="match status" value="1"/>
</dbReference>
<sequence length="3621" mass="426881">MSAAEIDGDEKDSRQETDGFSVEENISGTIDPESSNELESKPQGSVLEEDLPTTSGRDLQDTYLLTEHENVADKNHQQKQEDEDISVMQIDKDEFQKSETSKIVENSTLEKKDSNSYNDQEDDEENEDRSIIEEIVTDNPDRYLQQHDNNFEQIAHVNNTSEVEDAPSHIDGKGSEGTTEHFDDVEGRESGFQEGQENYDDEENRSIPEVVERDGLKDEEKRSEMDNVSLHSEIHDDEGALARDEAKDSHSKERATYESYLEDDFLANDRVSGGFYGDDDLSSIFSDDGRDMSNILQENRILKEAMRQLRNDNPDGFTDTVSETSDEIDDFHSYPYGTGTDHKLQTSKWMADKDLSDARINEMLREKRDNQAKIRQIEREKAIFERRYRQDKIERDFLEERFNLKSSQLEDEIRNLKHENQRLKRGNTQGKVTTPSLGVKSFESTKEPGIASLSNDNNGRSPGQNGYALDIAILAKENEKLSEIIDHLHDAPMSDPLNDFVENLDKYVPKEEYVRLEKEKLKLETALREKERMLKDQERLMEEMKFDLEEEMEILKDNLKKAENKNKEKAKLLSQNDIKMVDIKAKFTEKVSKLESKLEQEVFKKEKLESVIVNLKKCNNSFEKEIHDMNNRVEKLQKQELEVEAKTRRKMEDLQERLRKETEEKNKLSRNVEALLQDLMQLKSKMLEDSEKHAKEKELLRESVETEKARIIAGRENENWRLKAELDEERKRNEQLIRRMADIPRETIASVMESTTESGIFEGAFNDMEPEGLLESTIQEKQYNEPERDNIVSDMNEGRAKSEERSWNSTTLTEDNSGDTNRLQKKVLEVTKYNSIMKRRNKEIEEENINLKEKIERVGRDVTKMRELEDKNEELQEEIARNIKKRSEMQKKLDDMIEEIDDITKNLNKVEGNNAYLSDEVERLTKKIKMMEEEFADEKSKLTSSMELDKKNAIDETERRLEEQKARGKKLDNEIEDLQCDIRTLKDAKRAAEEKYVNDTKELVERHNSELAKERERYRQLQDELNNNAGAVRRVTEEWEQMLRSAVSRYEDDLQKNEDERRKLADEFQRQKEAMKSRFEKEKAKLEQRIIEIERNARSPPDAISSYQDLQIDLFYDQVSQGGYNEDENYAIIDIAEANDKIKGLQNEKQKLEQKLVQIHRQYEKQKTDLEKGQREETQKLEEALKEDFKRRMEENKKYYEDHLDDIRRKHEKEEAELAERFKKEKGELEEKIKQDFSNNLSSRSTGLENKIQDLVSQKVQEQKEIAKKTEEKYNTALAQMKTRVKEMQSERNEMKRRFEREKNVLEATIQALTKELEKGKQEKKDLKKKQKKDKAEMEEAFENEKKEMRQIWEKCKLDTINQIEEEWIEKVKSENAKSEILREELRGDFEARMKQMKLKFKAEKAELEKRLANATSEANSLAEAKKDMEATMEEDYRRKLQKEKENIESTLQGLRQEIARLQEHRKQLQSQMSNREGRANVSVPLPMENNAQVLAKLDNEYQEQIRREKEHHEGRMREMEEEIEKLHVDLSQMKTKARQEKSKVKAEFEREREEMEEQFEKERSEWRTRMNFIATIQPGGSQRRSAHFERRSRDLRERELYHSDRNPHRMQHSGEARSQQHYDVLSSTGELLIFSVKSNCITKLRYGVKTNTMESSQQSVENLEVELETTTGSLETRTKENYRHEIEDIVRGFIIEKDILAQSHEEEIRRMKNSFDLERKQLLHQLELDKDQMIETSRITESTANGVAFAVSDTVSHDTGQIRSFSGAESLAGAQRLGSFQPVSNGGHDIYDVDSNLIREIAEVYLRINNGPLTSQMHPELDLEDKYERERESLERTFHLEKREIKRKMEEEYQRRLEQERMKYEANIAEMKTTVSELHWQKREAENHLRHEKEKWEMNSERDKNDIEKKYLQMLQDTRRKLDEKHGSELEKQREKYEENISDLQMDISKLTLQLKELNDNLNQEKDIIMTKFEREIKEMEQAFLEQRSSLKANFEAEFMMRLENETSLLKNINVKLKEDLEIVEKERKEMEKKGKEERRKLEERFEEEISEMEQRYSEEKRALKLKLEERYQLGLVREKGGLEETIQEMGEEIALLKQENAQMELTYAERREELRRQLEMEREDMRRNITIEREEVRIRIENELSQKLMLEKSTQGDIFQQHERDALLLKAKCDDFERQMSALTQERDVLIRDCARLEENLRSKEIRLTDMNDGRISNAEGWDSGAKLKEIIRVKDNELAAIKYENQQHELSLSAMRREKNDLQDEIASLKRRLSNSTELFDVKFGSNESGMASLEESLRRKEGEVSSLQREKYDLESRLSSIQRKNEELEDEIATLRRKKLDVEDEISALKRDKAESDSQMGSLKRDKADLEDLITNLKRKQGEVEDTMSIIKREKAELEHEISILKRNNTTMEIEVHRQFNDQRERSRTTHRDHVTQDKITPSATRETLFQSQDSFILNNGDHGSDLDRDADKLQTKVSDLLRQQKDLESAIRRLSQEKSDLERDLRVQLECRRNVLHQANESPLQEDGKEDIWVLQRQKDDLERVITSLKKEQLKLESAVSQYHVQETSLEGKLNELKDHKAKMELEIQALNHKKQTIQKTIDVHQRDKREVDWKRKLPSGIPRLKTDRTQEDNNTDQQITDLQQERDDLKMQLVQLQSEIVTKNVHFSEEALQTEEKEVLELTKIRKELEKEITLLRRNKAEVEADIIVVQEAFRQRENDVDYLRKERTDLELQITALESQITRLGAECSVIKDERDKDENEVDKLRREKAELERDVFSLQSQQRHLETNISVGDEAWRKKAIATNGLQTNVQDITNNLETLARRKEDLQAEIIKIKATRDQEEREMQQLRREKSEIDVQLSVLRAESNEQEQEYRPEHETHDKEGYLGSRTNDVSTTQEELKDWLKQKQDLQSEISKIQTLKSNEEDDLLNLRQQKSDMEMYIYDLEIKKQSLEMDGLYSRSERQELRNAPDRTEVEVAFTSDRQSDKSEVDNSQNYHTSQQHVSHQTTPFSSSDSYQMTYNNSDTSINNSYLHINHQQRGLSSETLSTNQNSSTLHEDSTKEDNTVVSLRRERNELESQIYDMRIQLTRLHAEVTSLENRRTVLETVHREYATVDLEVKLTKGHAVGVDTDQDCNAARSMTEDEKDILIQEYKDQIRQLQQQKLELEQKVSLLEWQLENMKQKLELQEITHRREMSTLSEKNQSFHGFQSDRQDDTLQVFYQRLSYFLMTGEHSSKEIMEEIERQISNLQQKTAFDYKNTKEFVTPASVKLDKERYSSKIDGTVPREYATQLKAQFKYAKCLENHGHYLRTVEIHCNQEDKINRESACTLILMLSGIKERRLERFTVKFLGENPLFYAGQEFIECLRVLFDKPNEDVEVLSTLKLVDLSKLPIAYSDNLINCLVENNRDLESLNIQNAALVCKVTSSCIENVLDMCRKMKSLALHHTSVTEEILLSLAEENRTPLNHLSIDCRREEKFGKDITSETWEVVRRKIPNLRVTLAFDTSCPMYKVDMILKPEVPVKNLRLEVMSQVIDQVYFAAMNYSETLEMLSISTTSSEELEKALLYLVTRCDGLRELFVFQCYISHDTKQKILELRPQLQKCYIKTKQLPTN</sequence>
<keyword evidence="4" id="KW-0175">Coiled coil</keyword>
<proteinExistence type="predicted"/>
<feature type="compositionally biased region" description="Acidic residues" evidence="5">
    <location>
        <begin position="1"/>
        <end position="10"/>
    </location>
</feature>
<feature type="compositionally biased region" description="Basic and acidic residues" evidence="5">
    <location>
        <begin position="2879"/>
        <end position="2892"/>
    </location>
</feature>
<dbReference type="PANTHER" id="PTHR23159:SF60">
    <property type="entry name" value="SPINDLE ASSEMBLY ABNORMAL PROTEIN 4"/>
    <property type="match status" value="1"/>
</dbReference>
<feature type="compositionally biased region" description="Basic and acidic residues" evidence="5">
    <location>
        <begin position="90"/>
        <end position="114"/>
    </location>
</feature>
<feature type="coiled-coil region" evidence="4">
    <location>
        <begin position="2901"/>
        <end position="2942"/>
    </location>
</feature>
<feature type="compositionally biased region" description="Basic and acidic residues" evidence="5">
    <location>
        <begin position="1334"/>
        <end position="1344"/>
    </location>
</feature>
<feature type="coiled-coil region" evidence="4">
    <location>
        <begin position="2161"/>
        <end position="2216"/>
    </location>
</feature>
<feature type="coiled-coil region" evidence="4">
    <location>
        <begin position="605"/>
        <end position="739"/>
    </location>
</feature>
<accession>A0AAU9VRQ6</accession>
<dbReference type="Gene3D" id="1.20.5.340">
    <property type="match status" value="1"/>
</dbReference>
<feature type="region of interest" description="Disordered" evidence="5">
    <location>
        <begin position="1412"/>
        <end position="1437"/>
    </location>
</feature>
<gene>
    <name evidence="6" type="ORF">PMEA_00010548</name>
</gene>
<feature type="compositionally biased region" description="Basic and acidic residues" evidence="5">
    <location>
        <begin position="1424"/>
        <end position="1437"/>
    </location>
</feature>
<feature type="compositionally biased region" description="Polar residues" evidence="5">
    <location>
        <begin position="452"/>
        <end position="462"/>
    </location>
</feature>
<feature type="coiled-coil region" evidence="4">
    <location>
        <begin position="1825"/>
        <end position="1875"/>
    </location>
</feature>
<feature type="compositionally biased region" description="Basic and acidic residues" evidence="5">
    <location>
        <begin position="66"/>
        <end position="80"/>
    </location>
</feature>
<feature type="coiled-coil region" evidence="4">
    <location>
        <begin position="1928"/>
        <end position="2137"/>
    </location>
</feature>
<feature type="compositionally biased region" description="Polar residues" evidence="5">
    <location>
        <begin position="3046"/>
        <end position="3062"/>
    </location>
</feature>
<feature type="region of interest" description="Disordered" evidence="5">
    <location>
        <begin position="1"/>
        <end position="129"/>
    </location>
</feature>
<evidence type="ECO:0000256" key="5">
    <source>
        <dbReference type="SAM" id="MobiDB-lite"/>
    </source>
</evidence>
<dbReference type="PANTHER" id="PTHR23159">
    <property type="entry name" value="CENTROSOMAL PROTEIN 2"/>
    <property type="match status" value="1"/>
</dbReference>
<feature type="region of interest" description="Disordered" evidence="5">
    <location>
        <begin position="779"/>
        <end position="820"/>
    </location>
</feature>
<feature type="coiled-coil region" evidence="4">
    <location>
        <begin position="834"/>
        <end position="1096"/>
    </location>
</feature>
<keyword evidence="7" id="KW-1185">Reference proteome</keyword>
<name>A0AAU9VRQ6_9CNID</name>
<feature type="region of interest" description="Disordered" evidence="5">
    <location>
        <begin position="1317"/>
        <end position="1344"/>
    </location>
</feature>
<dbReference type="SUPFAM" id="SSF90257">
    <property type="entry name" value="Myosin rod fragments"/>
    <property type="match status" value="1"/>
</dbReference>
<feature type="compositionally biased region" description="Basic and acidic residues" evidence="5">
    <location>
        <begin position="166"/>
        <end position="191"/>
    </location>
</feature>
<feature type="region of interest" description="Disordered" evidence="5">
    <location>
        <begin position="157"/>
        <end position="259"/>
    </location>
</feature>
<dbReference type="EMBL" id="CALNXJ010000002">
    <property type="protein sequence ID" value="CAH3034251.1"/>
    <property type="molecule type" value="Genomic_DNA"/>
</dbReference>
<comment type="caution">
    <text evidence="6">The sequence shown here is derived from an EMBL/GenBank/DDBJ whole genome shotgun (WGS) entry which is preliminary data.</text>
</comment>
<feature type="compositionally biased region" description="Polar residues" evidence="5">
    <location>
        <begin position="807"/>
        <end position="820"/>
    </location>
</feature>
<dbReference type="Gene3D" id="3.80.10.10">
    <property type="entry name" value="Ribonuclease Inhibitor"/>
    <property type="match status" value="1"/>
</dbReference>
<feature type="coiled-coil region" evidence="4">
    <location>
        <begin position="2248"/>
        <end position="2419"/>
    </location>
</feature>
<feature type="compositionally biased region" description="Polar residues" evidence="5">
    <location>
        <begin position="427"/>
        <end position="436"/>
    </location>
</feature>
<feature type="region of interest" description="Disordered" evidence="5">
    <location>
        <begin position="427"/>
        <end position="462"/>
    </location>
</feature>
<feature type="coiled-coil region" evidence="4">
    <location>
        <begin position="2475"/>
        <end position="2509"/>
    </location>
</feature>
<dbReference type="Proteomes" id="UP001159428">
    <property type="component" value="Unassembled WGS sequence"/>
</dbReference>
<evidence type="ECO:0000256" key="4">
    <source>
        <dbReference type="SAM" id="Coils"/>
    </source>
</evidence>
<feature type="coiled-coil region" evidence="4">
    <location>
        <begin position="360"/>
        <end position="426"/>
    </location>
</feature>
<keyword evidence="1" id="KW-0833">Ubl conjugation pathway</keyword>
<feature type="compositionally biased region" description="Polar residues" evidence="5">
    <location>
        <begin position="2999"/>
        <end position="3030"/>
    </location>
</feature>
<reference evidence="6 7" key="1">
    <citation type="submission" date="2022-05" db="EMBL/GenBank/DDBJ databases">
        <authorList>
            <consortium name="Genoscope - CEA"/>
            <person name="William W."/>
        </authorList>
    </citation>
    <scope>NUCLEOTIDE SEQUENCE [LARGE SCALE GENOMIC DNA]</scope>
</reference>
<organism evidence="6 7">
    <name type="scientific">Pocillopora meandrina</name>
    <dbReference type="NCBI Taxonomy" id="46732"/>
    <lineage>
        <taxon>Eukaryota</taxon>
        <taxon>Metazoa</taxon>
        <taxon>Cnidaria</taxon>
        <taxon>Anthozoa</taxon>
        <taxon>Hexacorallia</taxon>
        <taxon>Scleractinia</taxon>
        <taxon>Astrocoeniina</taxon>
        <taxon>Pocilloporidae</taxon>
        <taxon>Pocillopora</taxon>
    </lineage>
</organism>
<feature type="region of interest" description="Disordered" evidence="5">
    <location>
        <begin position="2874"/>
        <end position="2901"/>
    </location>
</feature>
<evidence type="ECO:0000256" key="3">
    <source>
        <dbReference type="ARBA" id="ARBA00077971"/>
    </source>
</evidence>